<dbReference type="AlphaFoldDB" id="B3T6J6"/>
<sequence length="46" mass="5365">MIKSKKMQFDSGRAQKKMAKAFKQMEAKKAKQAKERARRLAEQQPV</sequence>
<organism evidence="2">
    <name type="scientific">uncultured marine microorganism HF4000_APKG2J17</name>
    <dbReference type="NCBI Taxonomy" id="455546"/>
    <lineage>
        <taxon>unclassified sequences</taxon>
        <taxon>environmental samples</taxon>
    </lineage>
</organism>
<gene>
    <name evidence="2" type="ORF">ALOHA_HF4000APKG2J17ctg1g12</name>
</gene>
<protein>
    <submittedName>
        <fullName evidence="2">Uncharacterized protein</fullName>
    </submittedName>
</protein>
<evidence type="ECO:0000256" key="1">
    <source>
        <dbReference type="SAM" id="MobiDB-lite"/>
    </source>
</evidence>
<name>B3T6J6_9ZZZZ</name>
<evidence type="ECO:0000313" key="2">
    <source>
        <dbReference type="EMBL" id="ABZ08205.1"/>
    </source>
</evidence>
<accession>B3T6J6</accession>
<dbReference type="EMBL" id="EU016624">
    <property type="protein sequence ID" value="ABZ08205.1"/>
    <property type="molecule type" value="Genomic_DNA"/>
</dbReference>
<feature type="region of interest" description="Disordered" evidence="1">
    <location>
        <begin position="26"/>
        <end position="46"/>
    </location>
</feature>
<reference evidence="2" key="1">
    <citation type="journal article" date="2008" name="ISME J.">
        <title>Genomic patterns of recombination, clonal divergence and environment in marine microbial populations.</title>
        <authorList>
            <person name="Konstantinidis K.T."/>
            <person name="Delong E.F."/>
        </authorList>
    </citation>
    <scope>NUCLEOTIDE SEQUENCE</scope>
</reference>
<proteinExistence type="predicted"/>